<dbReference type="AlphaFoldDB" id="A0A8T2NTB2"/>
<comment type="caution">
    <text evidence="2">The sequence shown here is derived from an EMBL/GenBank/DDBJ whole genome shotgun (WGS) entry which is preliminary data.</text>
</comment>
<feature type="non-terminal residue" evidence="2">
    <location>
        <position position="1"/>
    </location>
</feature>
<name>A0A8T2NTB2_9TELE</name>
<reference evidence="2" key="1">
    <citation type="thesis" date="2021" institute="BYU ScholarsArchive" country="Provo, UT, USA">
        <title>Applications of and Algorithms for Genome Assembly and Genomic Analyses with an Emphasis on Marine Teleosts.</title>
        <authorList>
            <person name="Pickett B.D."/>
        </authorList>
    </citation>
    <scope>NUCLEOTIDE SEQUENCE</scope>
    <source>
        <strain evidence="2">HI-2016</strain>
    </source>
</reference>
<evidence type="ECO:0000313" key="3">
    <source>
        <dbReference type="Proteomes" id="UP000824540"/>
    </source>
</evidence>
<organism evidence="2 3">
    <name type="scientific">Albula glossodonta</name>
    <name type="common">roundjaw bonefish</name>
    <dbReference type="NCBI Taxonomy" id="121402"/>
    <lineage>
        <taxon>Eukaryota</taxon>
        <taxon>Metazoa</taxon>
        <taxon>Chordata</taxon>
        <taxon>Craniata</taxon>
        <taxon>Vertebrata</taxon>
        <taxon>Euteleostomi</taxon>
        <taxon>Actinopterygii</taxon>
        <taxon>Neopterygii</taxon>
        <taxon>Teleostei</taxon>
        <taxon>Albuliformes</taxon>
        <taxon>Albulidae</taxon>
        <taxon>Albula</taxon>
    </lineage>
</organism>
<dbReference type="Proteomes" id="UP000824540">
    <property type="component" value="Unassembled WGS sequence"/>
</dbReference>
<dbReference type="EMBL" id="JAFBMS010000021">
    <property type="protein sequence ID" value="KAG9344183.1"/>
    <property type="molecule type" value="Genomic_DNA"/>
</dbReference>
<evidence type="ECO:0000256" key="1">
    <source>
        <dbReference type="SAM" id="MobiDB-lite"/>
    </source>
</evidence>
<gene>
    <name evidence="2" type="ORF">JZ751_012667</name>
</gene>
<proteinExistence type="predicted"/>
<evidence type="ECO:0000313" key="2">
    <source>
        <dbReference type="EMBL" id="KAG9344183.1"/>
    </source>
</evidence>
<sequence>KGLWEEEGEVGLRGGQLAQAAFLWPGKDNSPAGRECKGNPFPLCEGKIETPSVPTPHHLPGTDNWQVGGSETEVIR</sequence>
<protein>
    <submittedName>
        <fullName evidence="2">Uncharacterized protein</fullName>
    </submittedName>
</protein>
<feature type="region of interest" description="Disordered" evidence="1">
    <location>
        <begin position="51"/>
        <end position="76"/>
    </location>
</feature>
<keyword evidence="3" id="KW-1185">Reference proteome</keyword>
<accession>A0A8T2NTB2</accession>